<name>A0A370GI01_9NOCA</name>
<dbReference type="AlphaFoldDB" id="A0A370GI01"/>
<sequence>MAGDRAPRPGTLRTRPMSASHMPALRDERQALLDFCADLSEADLAAASAAPGWSVADVFIHLTATVRALVTPTGFALATTRDIERLNERLVDERRSHTTKHVLRDLTTWTARGCTALNALTAPGIGQLRLPVGELGWYPLDLVPAMLVFDWHTHLRHDIAVALDRPVPPTDPRRMAAVLTWLTALLERSHRRPLSWLEAPVALTLTGPGGGTWRIEPRGGRIRVRPAPAAGAAAHIAALALEFPQWGTRRLPWRTCAVAVTGDAELGTRVLDSIKLV</sequence>
<reference evidence="3 4" key="1">
    <citation type="submission" date="2018-07" db="EMBL/GenBank/DDBJ databases">
        <title>Genomic Encyclopedia of Type Strains, Phase IV (KMG-IV): sequencing the most valuable type-strain genomes for metagenomic binning, comparative biology and taxonomic classification.</title>
        <authorList>
            <person name="Goeker M."/>
        </authorList>
    </citation>
    <scope>NUCLEOTIDE SEQUENCE [LARGE SCALE GENOMIC DNA]</scope>
    <source>
        <strain evidence="3 4">DSM 44952</strain>
    </source>
</reference>
<protein>
    <submittedName>
        <fullName evidence="3">Uncharacterized protein (TIGR03083 family)</fullName>
    </submittedName>
</protein>
<comment type="caution">
    <text evidence="3">The sequence shown here is derived from an EMBL/GenBank/DDBJ whole genome shotgun (WGS) entry which is preliminary data.</text>
</comment>
<accession>A0A370GI01</accession>
<evidence type="ECO:0000313" key="4">
    <source>
        <dbReference type="Proteomes" id="UP000255355"/>
    </source>
</evidence>
<dbReference type="GO" id="GO:0046872">
    <property type="term" value="F:metal ion binding"/>
    <property type="evidence" value="ECO:0007669"/>
    <property type="project" value="InterPro"/>
</dbReference>
<dbReference type="Gene3D" id="1.20.120.450">
    <property type="entry name" value="dinb family like domain"/>
    <property type="match status" value="1"/>
</dbReference>
<dbReference type="SUPFAM" id="SSF109854">
    <property type="entry name" value="DinB/YfiT-like putative metalloenzymes"/>
    <property type="match status" value="1"/>
</dbReference>
<dbReference type="STRING" id="1210089.GCA_001613165_08009"/>
<keyword evidence="4" id="KW-1185">Reference proteome</keyword>
<proteinExistence type="predicted"/>
<evidence type="ECO:0000259" key="2">
    <source>
        <dbReference type="Pfam" id="PF11716"/>
    </source>
</evidence>
<dbReference type="InterPro" id="IPR034660">
    <property type="entry name" value="DinB/YfiT-like"/>
</dbReference>
<dbReference type="InterPro" id="IPR024344">
    <property type="entry name" value="MDMPI_metal-binding"/>
</dbReference>
<dbReference type="InterPro" id="IPR017517">
    <property type="entry name" value="Maleyloyr_isom"/>
</dbReference>
<dbReference type="Proteomes" id="UP000255355">
    <property type="component" value="Unassembled WGS sequence"/>
</dbReference>
<evidence type="ECO:0000313" key="3">
    <source>
        <dbReference type="EMBL" id="RDI41543.1"/>
    </source>
</evidence>
<dbReference type="NCBIfam" id="TIGR03083">
    <property type="entry name" value="maleylpyruvate isomerase family mycothiol-dependent enzyme"/>
    <property type="match status" value="1"/>
</dbReference>
<feature type="region of interest" description="Disordered" evidence="1">
    <location>
        <begin position="1"/>
        <end position="21"/>
    </location>
</feature>
<dbReference type="Pfam" id="PF11716">
    <property type="entry name" value="MDMPI_N"/>
    <property type="match status" value="1"/>
</dbReference>
<evidence type="ECO:0000256" key="1">
    <source>
        <dbReference type="SAM" id="MobiDB-lite"/>
    </source>
</evidence>
<gene>
    <name evidence="3" type="ORF">DFR68_13213</name>
</gene>
<dbReference type="EMBL" id="QQAZ01000032">
    <property type="protein sequence ID" value="RDI41543.1"/>
    <property type="molecule type" value="Genomic_DNA"/>
</dbReference>
<organism evidence="3 4">
    <name type="scientific">Nocardia mexicana</name>
    <dbReference type="NCBI Taxonomy" id="279262"/>
    <lineage>
        <taxon>Bacteria</taxon>
        <taxon>Bacillati</taxon>
        <taxon>Actinomycetota</taxon>
        <taxon>Actinomycetes</taxon>
        <taxon>Mycobacteriales</taxon>
        <taxon>Nocardiaceae</taxon>
        <taxon>Nocardia</taxon>
    </lineage>
</organism>
<feature type="domain" description="Mycothiol-dependent maleylpyruvate isomerase metal-binding" evidence="2">
    <location>
        <begin position="25"/>
        <end position="120"/>
    </location>
</feature>